<feature type="domain" description="Homeobox" evidence="10">
    <location>
        <begin position="60"/>
        <end position="123"/>
    </location>
</feature>
<evidence type="ECO:0000259" key="12">
    <source>
        <dbReference type="PROSITE" id="PS50850"/>
    </source>
</evidence>
<feature type="compositionally biased region" description="Low complexity" evidence="8">
    <location>
        <begin position="195"/>
        <end position="226"/>
    </location>
</feature>
<dbReference type="PROSITE" id="PS00028">
    <property type="entry name" value="ZINC_FINGER_C2H2_1"/>
    <property type="match status" value="1"/>
</dbReference>
<dbReference type="InterPro" id="IPR001356">
    <property type="entry name" value="HD"/>
</dbReference>
<feature type="transmembrane region" description="Helical" evidence="9">
    <location>
        <begin position="1034"/>
        <end position="1052"/>
    </location>
</feature>
<dbReference type="EMBL" id="CABFNS010000851">
    <property type="protein sequence ID" value="VUC32864.1"/>
    <property type="molecule type" value="Genomic_DNA"/>
</dbReference>
<dbReference type="InterPro" id="IPR013087">
    <property type="entry name" value="Znf_C2H2_type"/>
</dbReference>
<evidence type="ECO:0000256" key="6">
    <source>
        <dbReference type="PROSITE-ProRule" id="PRU00042"/>
    </source>
</evidence>
<dbReference type="PANTHER" id="PTHR11360:SF230">
    <property type="entry name" value="MONOCARBOXYLATE TRANSPORTER, PUTATIVE (AFU_ORTHOLOGUE AFUA_2G12790)-RELATED"/>
    <property type="match status" value="1"/>
</dbReference>
<evidence type="ECO:0000256" key="7">
    <source>
        <dbReference type="PROSITE-ProRule" id="PRU00108"/>
    </source>
</evidence>
<dbReference type="Gene3D" id="1.10.10.60">
    <property type="entry name" value="Homeodomain-like"/>
    <property type="match status" value="1"/>
</dbReference>
<dbReference type="Pfam" id="PF05920">
    <property type="entry name" value="Homeobox_KN"/>
    <property type="match status" value="1"/>
</dbReference>
<feature type="transmembrane region" description="Helical" evidence="9">
    <location>
        <begin position="917"/>
        <end position="937"/>
    </location>
</feature>
<feature type="domain" description="Major facilitator superfamily (MFS) profile" evidence="12">
    <location>
        <begin position="788"/>
        <end position="1182"/>
    </location>
</feature>
<feature type="compositionally biased region" description="Basic residues" evidence="8">
    <location>
        <begin position="227"/>
        <end position="240"/>
    </location>
</feature>
<dbReference type="Proteomes" id="UP000766486">
    <property type="component" value="Unassembled WGS sequence"/>
</dbReference>
<dbReference type="Gene3D" id="3.30.160.60">
    <property type="entry name" value="Classic Zinc Finger"/>
    <property type="match status" value="1"/>
</dbReference>
<dbReference type="InterPro" id="IPR020846">
    <property type="entry name" value="MFS_dom"/>
</dbReference>
<feature type="transmembrane region" description="Helical" evidence="9">
    <location>
        <begin position="1090"/>
        <end position="1113"/>
    </location>
</feature>
<keyword evidence="9" id="KW-1133">Transmembrane helix</keyword>
<dbReference type="InterPro" id="IPR011701">
    <property type="entry name" value="MFS"/>
</dbReference>
<dbReference type="InterPro" id="IPR008422">
    <property type="entry name" value="KN_HD"/>
</dbReference>
<accession>A0ABY6UNT0</accession>
<dbReference type="InterPro" id="IPR036259">
    <property type="entry name" value="MFS_trans_sf"/>
</dbReference>
<comment type="caution">
    <text evidence="13">The sequence shown here is derived from an EMBL/GenBank/DDBJ whole genome shotgun (WGS) entry which is preliminary data.</text>
</comment>
<comment type="subcellular location">
    <subcellularLocation>
        <location evidence="1">Membrane</location>
        <topology evidence="1">Multi-pass membrane protein</topology>
    </subcellularLocation>
    <subcellularLocation>
        <location evidence="7">Nucleus</location>
    </subcellularLocation>
</comment>
<feature type="DNA-binding region" description="Homeobox" evidence="7">
    <location>
        <begin position="62"/>
        <end position="124"/>
    </location>
</feature>
<dbReference type="Gene3D" id="1.20.1250.20">
    <property type="entry name" value="MFS general substrate transporter like domains"/>
    <property type="match status" value="1"/>
</dbReference>
<dbReference type="SMART" id="SM00355">
    <property type="entry name" value="ZnF_C2H2"/>
    <property type="match status" value="3"/>
</dbReference>
<organism evidence="13 14">
    <name type="scientific">Bionectria ochroleuca</name>
    <name type="common">Gliocladium roseum</name>
    <dbReference type="NCBI Taxonomy" id="29856"/>
    <lineage>
        <taxon>Eukaryota</taxon>
        <taxon>Fungi</taxon>
        <taxon>Dikarya</taxon>
        <taxon>Ascomycota</taxon>
        <taxon>Pezizomycotina</taxon>
        <taxon>Sordariomycetes</taxon>
        <taxon>Hypocreomycetidae</taxon>
        <taxon>Hypocreales</taxon>
        <taxon>Bionectriaceae</taxon>
        <taxon>Clonostachys</taxon>
    </lineage>
</organism>
<feature type="transmembrane region" description="Helical" evidence="9">
    <location>
        <begin position="949"/>
        <end position="972"/>
    </location>
</feature>
<evidence type="ECO:0000313" key="14">
    <source>
        <dbReference type="Proteomes" id="UP000766486"/>
    </source>
</evidence>
<evidence type="ECO:0000259" key="10">
    <source>
        <dbReference type="PROSITE" id="PS50071"/>
    </source>
</evidence>
<dbReference type="SUPFAM" id="SSF46689">
    <property type="entry name" value="Homeodomain-like"/>
    <property type="match status" value="1"/>
</dbReference>
<proteinExistence type="inferred from homology"/>
<dbReference type="SUPFAM" id="SSF103473">
    <property type="entry name" value="MFS general substrate transporter"/>
    <property type="match status" value="1"/>
</dbReference>
<feature type="transmembrane region" description="Helical" evidence="9">
    <location>
        <begin position="1157"/>
        <end position="1178"/>
    </location>
</feature>
<dbReference type="InterPro" id="IPR009057">
    <property type="entry name" value="Homeodomain-like_sf"/>
</dbReference>
<keyword evidence="5 7" id="KW-0539">Nucleus</keyword>
<dbReference type="PROSITE" id="PS50071">
    <property type="entry name" value="HOMEOBOX_2"/>
    <property type="match status" value="1"/>
</dbReference>
<dbReference type="InterPro" id="IPR050327">
    <property type="entry name" value="Proton-linked_MCT"/>
</dbReference>
<feature type="transmembrane region" description="Helical" evidence="9">
    <location>
        <begin position="1064"/>
        <end position="1084"/>
    </location>
</feature>
<dbReference type="PROSITE" id="PS50850">
    <property type="entry name" value="MFS"/>
    <property type="match status" value="1"/>
</dbReference>
<keyword evidence="6" id="KW-0479">Metal-binding</keyword>
<reference evidence="13 14" key="1">
    <citation type="submission" date="2019-06" db="EMBL/GenBank/DDBJ databases">
        <authorList>
            <person name="Broberg M."/>
        </authorList>
    </citation>
    <scope>NUCLEOTIDE SEQUENCE [LARGE SCALE GENOMIC DNA]</scope>
</reference>
<feature type="transmembrane region" description="Helical" evidence="9">
    <location>
        <begin position="856"/>
        <end position="876"/>
    </location>
</feature>
<name>A0ABY6UNT0_BIOOC</name>
<feature type="region of interest" description="Disordered" evidence="8">
    <location>
        <begin position="192"/>
        <end position="248"/>
    </location>
</feature>
<evidence type="ECO:0000313" key="13">
    <source>
        <dbReference type="EMBL" id="VUC32864.1"/>
    </source>
</evidence>
<feature type="transmembrane region" description="Helical" evidence="9">
    <location>
        <begin position="831"/>
        <end position="849"/>
    </location>
</feature>
<dbReference type="CDD" id="cd00086">
    <property type="entry name" value="homeodomain"/>
    <property type="match status" value="1"/>
</dbReference>
<evidence type="ECO:0008006" key="15">
    <source>
        <dbReference type="Google" id="ProtNLM"/>
    </source>
</evidence>
<evidence type="ECO:0000256" key="2">
    <source>
        <dbReference type="ARBA" id="ARBA00006727"/>
    </source>
</evidence>
<comment type="similarity">
    <text evidence="2">Belongs to the major facilitator superfamily. Monocarboxylate porter (TC 2.A.1.13) family.</text>
</comment>
<dbReference type="PANTHER" id="PTHR11360">
    <property type="entry name" value="MONOCARBOXYLATE TRANSPORTER"/>
    <property type="match status" value="1"/>
</dbReference>
<keyword evidence="9" id="KW-0812">Transmembrane</keyword>
<keyword evidence="6" id="KW-0862">Zinc</keyword>
<keyword evidence="4 7" id="KW-0371">Homeobox</keyword>
<sequence length="1189" mass="131765">MDWLGDIVDLEEFNDVGPIDPSEWASLTTLEDGTHSVSTREHSLPAQLIPEASPKRAPTRPPAKIGTRFSQDAVRILRAWFSSHEGNPYPNEQERLTLELQTGLNSTQVYNWLANARRRRPRSIFHEHVPSSRQQSPAPINIPRRPGTPMIPLQRWMDSPPEDEPVEVASIVRAMEDNSCRLNQAGNLVRGWSGGSSRCSSASSVDSSHSMSSSLRSAASWTSSNSNKRRGRRQASRRGISRNLELAKRPLVSPTKPYQCTFCTDSFGKKYEWQRHEKSLHLPVDRWKCCPDQPRVVDGPENQLCCVFCGETDPSPAHMASHSPTSCQEREFARKDHLKQHLRLVHNGTLLDIFLAYWKADAPDIRSRCGFCGETLDTWTSRTDHLADHFRAGQDMTDWKGDWGFDEFILARVENAIPPYLIMNERDTPLPFAASTPPVEAPRCAYERIKIDLLWFLQSFQDQYGLIPSDDQFQLEACRIVFSLDSLTSEEALERDSAASWLRDLVTSHPEIARRARLAPVRRENESAFSSRSMIPRATSIFEGCPLEYELRRHDAACRAILEVDARFAMPLSTFVAKWLVKVSISSTTWLQKFKERMEAMKLRVYGPLGPDLAEPQTSNDRAVTDMGFLPFPVNGEIRPNHVSESSLPLDAGFGVWDVGTDYKASPDLRSPFFSISQPRPSGLSVPDIGDRLNTDREFPSEMSTRISSPIGEQFGDGMHKIYHPGSWITKKFYFLNDPKYQQLLSRELKRWVKATISPNNPTMHIPSDEELRHQARCMMYDDDASWDRTPADSPEWLRRFRAEAGFAQSIGVVQSYLELNQLHDYQTSDIGWIIGLYSLLSLVLGIVAGPMIDYFGVRPLAAPALVLSTLLYFVMAECTDYWHFMLCLGVLGGVGGAIASTLAITAAGKLFVERRGTAIGFALAGASVGGVAIPLLLNATFPRFGWAWSMRILGFIMLALNLIGSLCLVLVSDQIPVNTDLGIRSAAPSLEAFGSGTFCFTTVGFALIELAMFGINGLLPTFAVSVGFSLQTAYVLLSVLAGSSFFGRIVAGVAADYIGSFNALVIMSTFSAIVTGALYVPFGPTSPKALFAFASLWGFGSGSCLSLVPACIGKTCDRRDYGRYLGTMLSVTAISALISIPAAGEMLDRFGPRATAGFFLATAVGSSISFTFARWRLGGKFMNLDRAI</sequence>
<keyword evidence="14" id="KW-1185">Reference proteome</keyword>
<dbReference type="PROSITE" id="PS50157">
    <property type="entry name" value="ZINC_FINGER_C2H2_2"/>
    <property type="match status" value="1"/>
</dbReference>
<feature type="transmembrane region" description="Helical" evidence="9">
    <location>
        <begin position="882"/>
        <end position="905"/>
    </location>
</feature>
<evidence type="ECO:0000256" key="1">
    <source>
        <dbReference type="ARBA" id="ARBA00004141"/>
    </source>
</evidence>
<protein>
    <recommendedName>
        <fullName evidence="15">Homeobox domain-containing protein</fullName>
    </recommendedName>
</protein>
<feature type="transmembrane region" description="Helical" evidence="9">
    <location>
        <begin position="993"/>
        <end position="1014"/>
    </location>
</feature>
<evidence type="ECO:0000259" key="11">
    <source>
        <dbReference type="PROSITE" id="PS50157"/>
    </source>
</evidence>
<dbReference type="SMART" id="SM00389">
    <property type="entry name" value="HOX"/>
    <property type="match status" value="1"/>
</dbReference>
<evidence type="ECO:0000256" key="5">
    <source>
        <dbReference type="ARBA" id="ARBA00023242"/>
    </source>
</evidence>
<evidence type="ECO:0000256" key="3">
    <source>
        <dbReference type="ARBA" id="ARBA00023125"/>
    </source>
</evidence>
<evidence type="ECO:0000256" key="8">
    <source>
        <dbReference type="SAM" id="MobiDB-lite"/>
    </source>
</evidence>
<evidence type="ECO:0000256" key="4">
    <source>
        <dbReference type="ARBA" id="ARBA00023155"/>
    </source>
</evidence>
<keyword evidence="6" id="KW-0863">Zinc-finger</keyword>
<dbReference type="Pfam" id="PF07690">
    <property type="entry name" value="MFS_1"/>
    <property type="match status" value="1"/>
</dbReference>
<feature type="transmembrane region" description="Helical" evidence="9">
    <location>
        <begin position="1125"/>
        <end position="1145"/>
    </location>
</feature>
<keyword evidence="3 7" id="KW-0238">DNA-binding</keyword>
<gene>
    <name evidence="13" type="ORF">CLO192961_LOCUS329112</name>
</gene>
<keyword evidence="9" id="KW-0472">Membrane</keyword>
<evidence type="ECO:0000256" key="9">
    <source>
        <dbReference type="SAM" id="Phobius"/>
    </source>
</evidence>
<feature type="domain" description="C2H2-type" evidence="11">
    <location>
        <begin position="258"/>
        <end position="281"/>
    </location>
</feature>